<evidence type="ECO:0000313" key="10">
    <source>
        <dbReference type="Proteomes" id="UP000077096"/>
    </source>
</evidence>
<dbReference type="HAMAP" id="MF_01368">
    <property type="entry name" value="Ribosomal_bL17"/>
    <property type="match status" value="1"/>
</dbReference>
<dbReference type="PANTHER" id="PTHR14413">
    <property type="entry name" value="RIBOSOMAL PROTEIN L17"/>
    <property type="match status" value="1"/>
</dbReference>
<evidence type="ECO:0000256" key="4">
    <source>
        <dbReference type="HAMAP-Rule" id="MF_01368"/>
    </source>
</evidence>
<reference evidence="6 10" key="1">
    <citation type="submission" date="2014-08" db="EMBL/GenBank/DDBJ databases">
        <title>Fervidobacterium pennivorans DYC genome.</title>
        <authorList>
            <person name="Wushke S."/>
        </authorList>
    </citation>
    <scope>NUCLEOTIDE SEQUENCE [LARGE SCALE GENOMIC DNA]</scope>
    <source>
        <strain evidence="6 10">DYC</strain>
    </source>
</reference>
<evidence type="ECO:0000256" key="3">
    <source>
        <dbReference type="ARBA" id="ARBA00023274"/>
    </source>
</evidence>
<dbReference type="InterPro" id="IPR036373">
    <property type="entry name" value="Ribosomal_bL17_sf"/>
</dbReference>
<comment type="similarity">
    <text evidence="1 4 5">Belongs to the bacterial ribosomal protein bL17 family.</text>
</comment>
<keyword evidence="2 4" id="KW-0689">Ribosomal protein</keyword>
<evidence type="ECO:0000313" key="8">
    <source>
        <dbReference type="EMBL" id="HGU41910.1"/>
    </source>
</evidence>
<dbReference type="OrthoDB" id="9809073at2"/>
<proteinExistence type="inferred from homology"/>
<keyword evidence="3 4" id="KW-0687">Ribonucleoprotein</keyword>
<dbReference type="PATRIC" id="fig|93466.3.peg.9"/>
<sequence length="128" mass="14667">MRHRMKRNKINRYGSHRTSLMRNLAKEIIEHGTIMTTTVKAKVGKTYIEKLITKAVKAYKIKDENKAESVALRRQIFAELGDRRLVNKLVDEIAPKYASRNGGYTRVIKVGQRRGDGAELSVLQLVEE</sequence>
<accession>A0A172T177</accession>
<dbReference type="InterPro" id="IPR000456">
    <property type="entry name" value="Ribosomal_bL17"/>
</dbReference>
<dbReference type="EMBL" id="DSZZ01000031">
    <property type="protein sequence ID" value="HGU52014.1"/>
    <property type="molecule type" value="Genomic_DNA"/>
</dbReference>
<dbReference type="GO" id="GO:0022625">
    <property type="term" value="C:cytosolic large ribosomal subunit"/>
    <property type="evidence" value="ECO:0007669"/>
    <property type="project" value="TreeGrafter"/>
</dbReference>
<dbReference type="AlphaFoldDB" id="A0A172T177"/>
<dbReference type="Pfam" id="PF01196">
    <property type="entry name" value="Ribosomal_L17"/>
    <property type="match status" value="1"/>
</dbReference>
<evidence type="ECO:0000256" key="1">
    <source>
        <dbReference type="ARBA" id="ARBA00008777"/>
    </source>
</evidence>
<dbReference type="KEGG" id="fng:JM64_00045"/>
<evidence type="ECO:0000256" key="2">
    <source>
        <dbReference type="ARBA" id="ARBA00022980"/>
    </source>
</evidence>
<dbReference type="NCBIfam" id="TIGR00059">
    <property type="entry name" value="L17"/>
    <property type="match status" value="1"/>
</dbReference>
<dbReference type="Gene3D" id="3.90.1030.10">
    <property type="entry name" value="Ribosomal protein L17"/>
    <property type="match status" value="1"/>
</dbReference>
<evidence type="ECO:0000313" key="6">
    <source>
        <dbReference type="EMBL" id="ANE40593.1"/>
    </source>
</evidence>
<comment type="subunit">
    <text evidence="4">Part of the 50S ribosomal subunit. Contacts protein L32.</text>
</comment>
<evidence type="ECO:0000313" key="9">
    <source>
        <dbReference type="EMBL" id="HGU52014.1"/>
    </source>
</evidence>
<dbReference type="PANTHER" id="PTHR14413:SF16">
    <property type="entry name" value="LARGE RIBOSOMAL SUBUNIT PROTEIN BL17M"/>
    <property type="match status" value="1"/>
</dbReference>
<dbReference type="GO" id="GO:0003735">
    <property type="term" value="F:structural constituent of ribosome"/>
    <property type="evidence" value="ECO:0007669"/>
    <property type="project" value="InterPro"/>
</dbReference>
<dbReference type="GO" id="GO:0006412">
    <property type="term" value="P:translation"/>
    <property type="evidence" value="ECO:0007669"/>
    <property type="project" value="UniProtKB-UniRule"/>
</dbReference>
<dbReference type="EMBL" id="CP011393">
    <property type="protein sequence ID" value="ANE40593.1"/>
    <property type="molecule type" value="Genomic_DNA"/>
</dbReference>
<dbReference type="SUPFAM" id="SSF64263">
    <property type="entry name" value="Prokaryotic ribosomal protein L17"/>
    <property type="match status" value="1"/>
</dbReference>
<evidence type="ECO:0000313" key="7">
    <source>
        <dbReference type="EMBL" id="HGQ76677.1"/>
    </source>
</evidence>
<organism evidence="6 10">
    <name type="scientific">Fervidobacterium pennivorans</name>
    <dbReference type="NCBI Taxonomy" id="93466"/>
    <lineage>
        <taxon>Bacteria</taxon>
        <taxon>Thermotogati</taxon>
        <taxon>Thermotogota</taxon>
        <taxon>Thermotogae</taxon>
        <taxon>Thermotogales</taxon>
        <taxon>Fervidobacteriaceae</taxon>
        <taxon>Fervidobacterium</taxon>
    </lineage>
</organism>
<protein>
    <recommendedName>
        <fullName evidence="4">Large ribosomal subunit protein bL17</fullName>
    </recommendedName>
</protein>
<dbReference type="EMBL" id="DTBH01000043">
    <property type="protein sequence ID" value="HGQ76677.1"/>
    <property type="molecule type" value="Genomic_DNA"/>
</dbReference>
<gene>
    <name evidence="4" type="primary">rplQ</name>
    <name evidence="8" type="ORF">ENT72_03165</name>
    <name evidence="9" type="ORF">ENT78_00550</name>
    <name evidence="7" type="ORF">ENU12_01870</name>
    <name evidence="6" type="ORF">JM64_00045</name>
</gene>
<dbReference type="Proteomes" id="UP000077096">
    <property type="component" value="Chromosome"/>
</dbReference>
<name>A0A172T177_FERPE</name>
<dbReference type="EMBL" id="DSZT01000096">
    <property type="protein sequence ID" value="HGU41910.1"/>
    <property type="molecule type" value="Genomic_DNA"/>
</dbReference>
<evidence type="ECO:0000256" key="5">
    <source>
        <dbReference type="RuleBase" id="RU000660"/>
    </source>
</evidence>
<reference evidence="7" key="2">
    <citation type="journal article" date="2020" name="mSystems">
        <title>Genome- and Community-Level Interaction Insights into Carbon Utilization and Element Cycling Functions of Hydrothermarchaeota in Hydrothermal Sediment.</title>
        <authorList>
            <person name="Zhou Z."/>
            <person name="Liu Y."/>
            <person name="Xu W."/>
            <person name="Pan J."/>
            <person name="Luo Z.H."/>
            <person name="Li M."/>
        </authorList>
    </citation>
    <scope>NUCLEOTIDE SEQUENCE [LARGE SCALE GENOMIC DNA]</scope>
    <source>
        <strain evidence="8">SpSt-604</strain>
        <strain evidence="9">SpSt-61</strain>
        <strain evidence="7">SpSt-640</strain>
    </source>
</reference>